<evidence type="ECO:0000313" key="2">
    <source>
        <dbReference type="Proteomes" id="UP001208570"/>
    </source>
</evidence>
<dbReference type="Proteomes" id="UP001208570">
    <property type="component" value="Unassembled WGS sequence"/>
</dbReference>
<protein>
    <submittedName>
        <fullName evidence="1">Uncharacterized protein</fullName>
    </submittedName>
</protein>
<comment type="caution">
    <text evidence="1">The sequence shown here is derived from an EMBL/GenBank/DDBJ whole genome shotgun (WGS) entry which is preliminary data.</text>
</comment>
<sequence>MKNIWTILKKAIGKQRNKLNISSTFPINNKQVSEKSEITDSFNNYFSNIGIVTSQNVPKAKQTNMSYLNKSTGISVMANSTGMNYLYLSP</sequence>
<evidence type="ECO:0000313" key="1">
    <source>
        <dbReference type="EMBL" id="KAK2148349.1"/>
    </source>
</evidence>
<gene>
    <name evidence="1" type="ORF">LSH36_501g02010</name>
</gene>
<dbReference type="AlphaFoldDB" id="A0AAD9J8Q0"/>
<accession>A0AAD9J8Q0</accession>
<keyword evidence="2" id="KW-1185">Reference proteome</keyword>
<proteinExistence type="predicted"/>
<dbReference type="EMBL" id="JAODUP010000501">
    <property type="protein sequence ID" value="KAK2148349.1"/>
    <property type="molecule type" value="Genomic_DNA"/>
</dbReference>
<organism evidence="1 2">
    <name type="scientific">Paralvinella palmiformis</name>
    <dbReference type="NCBI Taxonomy" id="53620"/>
    <lineage>
        <taxon>Eukaryota</taxon>
        <taxon>Metazoa</taxon>
        <taxon>Spiralia</taxon>
        <taxon>Lophotrochozoa</taxon>
        <taxon>Annelida</taxon>
        <taxon>Polychaeta</taxon>
        <taxon>Sedentaria</taxon>
        <taxon>Canalipalpata</taxon>
        <taxon>Terebellida</taxon>
        <taxon>Terebelliformia</taxon>
        <taxon>Alvinellidae</taxon>
        <taxon>Paralvinella</taxon>
    </lineage>
</organism>
<name>A0AAD9J8Q0_9ANNE</name>
<reference evidence="1" key="1">
    <citation type="journal article" date="2023" name="Mol. Biol. Evol.">
        <title>Third-Generation Sequencing Reveals the Adaptive Role of the Epigenome in Three Deep-Sea Polychaetes.</title>
        <authorList>
            <person name="Perez M."/>
            <person name="Aroh O."/>
            <person name="Sun Y."/>
            <person name="Lan Y."/>
            <person name="Juniper S.K."/>
            <person name="Young C.R."/>
            <person name="Angers B."/>
            <person name="Qian P.Y."/>
        </authorList>
    </citation>
    <scope>NUCLEOTIDE SEQUENCE</scope>
    <source>
        <strain evidence="1">P08H-3</strain>
    </source>
</reference>